<dbReference type="PANTHER" id="PTHR46494">
    <property type="entry name" value="CORA FAMILY METAL ION TRANSPORTER (EUROFUNG)"/>
    <property type="match status" value="1"/>
</dbReference>
<dbReference type="GO" id="GO:0050897">
    <property type="term" value="F:cobalt ion binding"/>
    <property type="evidence" value="ECO:0007669"/>
    <property type="project" value="TreeGrafter"/>
</dbReference>
<sequence length="580" mass="65609">MAEGIYGLDSPEEYYASLQGTQGSLESKFNSIDDKTNFEDYMQRLKNPLTRSFVLDFGNDHAYCATDLDTADLRGLLSRPRAKCFGTRWIHIWNPEQQKETVKTITSNYGVSERLQGMMYTEPFHAVPPTATALPKKTKRVSAQTVEFELNDIESAPAVVEKHQSTSFGDITFGQVTDQIWHFSSVDYGPRYTCVGYNTLFVAPDVPVENGKDLPQGTRLWSWLILCDDGTIISIQENPLPQIQTLSEKDRTAVLAVVRRNIRFIFSGISKQHPNQSQSESLVTVRVRNFLDIGPDQANIKPEDGSSLLLYYLFDDWVSSFGLIAKRQHKYGVSLEELRSQMLDRPMVDLVDELHWLGRRLGVLKRLYQSYELIMRRLLQRQRLLRDEARSSNALPMSVGNTFTEADFAELRQASILSDGNRVGTNDKPVGIALSSAAVARFERLVDRINLYCLSEIDTCLLEKESLTFLNFNLIALKDSQAVEKLTRITILLAKATMLFLPVSLMTAYFSTELAGVKGVYSQAEYWVAFVVIFVVTVLVLVLFGVASDTVEGKTIYRSLVKTFFRKSRQRITGRGGRQN</sequence>
<evidence type="ECO:0000313" key="3">
    <source>
        <dbReference type="EMBL" id="CEO58953.1"/>
    </source>
</evidence>
<dbReference type="GO" id="GO:0000287">
    <property type="term" value="F:magnesium ion binding"/>
    <property type="evidence" value="ECO:0007669"/>
    <property type="project" value="TreeGrafter"/>
</dbReference>
<dbReference type="STRING" id="104259.A0A0F7VAK7"/>
<dbReference type="SUPFAM" id="SSF143865">
    <property type="entry name" value="CorA soluble domain-like"/>
    <property type="match status" value="1"/>
</dbReference>
<proteinExistence type="predicted"/>
<reference evidence="4" key="1">
    <citation type="journal article" date="2015" name="Genome Announc.">
        <title>Draft genome sequence of the fungus Penicillium brasilianum MG11.</title>
        <authorList>
            <person name="Horn F."/>
            <person name="Linde J."/>
            <person name="Mattern D.J."/>
            <person name="Walther G."/>
            <person name="Guthke R."/>
            <person name="Brakhage A.A."/>
            <person name="Valiante V."/>
        </authorList>
    </citation>
    <scope>NUCLEOTIDE SEQUENCE [LARGE SCALE GENOMIC DNA]</scope>
    <source>
        <strain evidence="4">MG11</strain>
    </source>
</reference>
<dbReference type="GO" id="GO:0005886">
    <property type="term" value="C:plasma membrane"/>
    <property type="evidence" value="ECO:0007669"/>
    <property type="project" value="UniProtKB-SubCell"/>
</dbReference>
<dbReference type="Proteomes" id="UP000042958">
    <property type="component" value="Unassembled WGS sequence"/>
</dbReference>
<evidence type="ECO:0008006" key="5">
    <source>
        <dbReference type="Google" id="ProtNLM"/>
    </source>
</evidence>
<feature type="transmembrane region" description="Helical" evidence="2">
    <location>
        <begin position="526"/>
        <end position="548"/>
    </location>
</feature>
<dbReference type="GO" id="GO:0015087">
    <property type="term" value="F:cobalt ion transmembrane transporter activity"/>
    <property type="evidence" value="ECO:0007669"/>
    <property type="project" value="TreeGrafter"/>
</dbReference>
<dbReference type="PANTHER" id="PTHR46494:SF1">
    <property type="entry name" value="CORA FAMILY METAL ION TRANSPORTER (EUROFUNG)"/>
    <property type="match status" value="1"/>
</dbReference>
<comment type="subcellular location">
    <subcellularLocation>
        <location evidence="1">Cell membrane</location>
        <topology evidence="1">Multi-pass membrane protein</topology>
    </subcellularLocation>
</comment>
<evidence type="ECO:0000256" key="2">
    <source>
        <dbReference type="SAM" id="Phobius"/>
    </source>
</evidence>
<keyword evidence="2" id="KW-1133">Transmembrane helix</keyword>
<keyword evidence="2" id="KW-0472">Membrane</keyword>
<feature type="transmembrane region" description="Helical" evidence="2">
    <location>
        <begin position="492"/>
        <end position="511"/>
    </location>
</feature>
<keyword evidence="2" id="KW-0812">Transmembrane</keyword>
<name>A0A0F7VAK7_PENBI</name>
<accession>A0A0F7VAK7</accession>
<evidence type="ECO:0000313" key="4">
    <source>
        <dbReference type="Proteomes" id="UP000042958"/>
    </source>
</evidence>
<evidence type="ECO:0000256" key="1">
    <source>
        <dbReference type="ARBA" id="ARBA00004651"/>
    </source>
</evidence>
<gene>
    <name evidence="3" type="ORF">PMG11_03645</name>
</gene>
<dbReference type="InterPro" id="IPR045861">
    <property type="entry name" value="CorA_cytoplasmic_dom"/>
</dbReference>
<dbReference type="EMBL" id="CDHK01000003">
    <property type="protein sequence ID" value="CEO58953.1"/>
    <property type="molecule type" value="Genomic_DNA"/>
</dbReference>
<dbReference type="AlphaFoldDB" id="A0A0F7VAK7"/>
<keyword evidence="4" id="KW-1185">Reference proteome</keyword>
<dbReference type="GO" id="GO:0015095">
    <property type="term" value="F:magnesium ion transmembrane transporter activity"/>
    <property type="evidence" value="ECO:0007669"/>
    <property type="project" value="TreeGrafter"/>
</dbReference>
<organism evidence="3 4">
    <name type="scientific">Penicillium brasilianum</name>
    <dbReference type="NCBI Taxonomy" id="104259"/>
    <lineage>
        <taxon>Eukaryota</taxon>
        <taxon>Fungi</taxon>
        <taxon>Dikarya</taxon>
        <taxon>Ascomycota</taxon>
        <taxon>Pezizomycotina</taxon>
        <taxon>Eurotiomycetes</taxon>
        <taxon>Eurotiomycetidae</taxon>
        <taxon>Eurotiales</taxon>
        <taxon>Aspergillaceae</taxon>
        <taxon>Penicillium</taxon>
    </lineage>
</organism>
<dbReference type="OrthoDB" id="5430812at2759"/>
<protein>
    <recommendedName>
        <fullName evidence="5">ADP-ribosylation factor</fullName>
    </recommendedName>
</protein>